<evidence type="ECO:0000259" key="4">
    <source>
        <dbReference type="Pfam" id="PF04586"/>
    </source>
</evidence>
<gene>
    <name evidence="5" type="ORF">H5J25_13815</name>
</gene>
<dbReference type="InterPro" id="IPR006944">
    <property type="entry name" value="Phage/GTA_portal"/>
</dbReference>
<evidence type="ECO:0000256" key="1">
    <source>
        <dbReference type="ARBA" id="ARBA00022612"/>
    </source>
</evidence>
<feature type="domain" description="Prohead serine protease" evidence="4">
    <location>
        <begin position="444"/>
        <end position="582"/>
    </location>
</feature>
<evidence type="ECO:0000256" key="3">
    <source>
        <dbReference type="ARBA" id="ARBA00022801"/>
    </source>
</evidence>
<reference evidence="6" key="1">
    <citation type="submission" date="2020-09" db="EMBL/GenBank/DDBJ databases">
        <title>Sphingomonas sp., a new species isolated from pork steak.</title>
        <authorList>
            <person name="Heidler von Heilborn D."/>
        </authorList>
    </citation>
    <scope>NUCLEOTIDE SEQUENCE [LARGE SCALE GENOMIC DNA]</scope>
</reference>
<dbReference type="InterPro" id="IPR006427">
    <property type="entry name" value="Portal_HK97"/>
</dbReference>
<dbReference type="InterPro" id="IPR006433">
    <property type="entry name" value="Prohead_protease"/>
</dbReference>
<sequence>MVDGYRLSSRAAANENKWRAERVGPGKGIVVSGFPGEAVAANRNDFETNRVSIQTYSDATTGSAGAAVGLSAAGACVSFWSGNIAGLPLHVLRKGPNGVDTAAPDHPLYWLLHDSPNYDQSAFDFWEYLIDSLEWHGNAYATLDRREDGALVSLTPVDPTIITAKRRLDGVIEYRWWANGRSNVRTQSEMLHIRGRGGDALGGLSTLSLYRRALGSAQATESSASTIFSNGVRSSGVLSTDQRLDREQRETFETLLQDKFVGAHNAGRPMLLDNNLKWTPLSISPVDAEMIEARRLGMEIVCQIFEVDPHLVGITSGNTKLGSSIGDQTLSLVKFKMHKRLKRIEGALEKQLLTRGDRRNGISIKFNLEGFLRADSLGRAKYYDLMKQFMTVNEVRALEGLPPSPAATSSIAKCRINPSPVAASVTTAGHRWRTTMSELGYGFEIKAIDEAGYISGVAAGYGNIDHGGDVIMPGALTKAIAGRTSVPMLLFHDHKQPVGSWAKFDENPQSLNVEGRFAMKSAAGREAHALAEAGALPGLSIGYKTIRHKFEGKVRQLHELALHEVSLVPVGMNDRAVVRQIKSLIEDGGMPTLPQFEDFLREAGFSKTQASAIAGKGLSSLLRGEPGSEPDADFWSAMAAQFRA</sequence>
<keyword evidence="3" id="KW-0378">Hydrolase</keyword>
<keyword evidence="1" id="KW-1188">Viral release from host cell</keyword>
<accession>A0A974NT67</accession>
<name>A0A974NT67_9SPHN</name>
<proteinExistence type="predicted"/>
<evidence type="ECO:0000313" key="6">
    <source>
        <dbReference type="Proteomes" id="UP000595894"/>
    </source>
</evidence>
<dbReference type="NCBIfam" id="TIGR01537">
    <property type="entry name" value="portal_HK97"/>
    <property type="match status" value="1"/>
</dbReference>
<dbReference type="Proteomes" id="UP000595894">
    <property type="component" value="Chromosome"/>
</dbReference>
<organism evidence="5 6">
    <name type="scientific">Sphingomonas aliaeris</name>
    <dbReference type="NCBI Taxonomy" id="2759526"/>
    <lineage>
        <taxon>Bacteria</taxon>
        <taxon>Pseudomonadati</taxon>
        <taxon>Pseudomonadota</taxon>
        <taxon>Alphaproteobacteria</taxon>
        <taxon>Sphingomonadales</taxon>
        <taxon>Sphingomonadaceae</taxon>
        <taxon>Sphingomonas</taxon>
    </lineage>
</organism>
<dbReference type="NCBIfam" id="TIGR01543">
    <property type="entry name" value="proheadase_HK97"/>
    <property type="match status" value="1"/>
</dbReference>
<dbReference type="Pfam" id="PF04860">
    <property type="entry name" value="Phage_portal"/>
    <property type="match status" value="1"/>
</dbReference>
<dbReference type="RefSeq" id="WP_202091913.1">
    <property type="nucleotide sequence ID" value="NZ_CP061035.1"/>
</dbReference>
<keyword evidence="2" id="KW-0645">Protease</keyword>
<dbReference type="GO" id="GO:0006508">
    <property type="term" value="P:proteolysis"/>
    <property type="evidence" value="ECO:0007669"/>
    <property type="project" value="UniProtKB-KW"/>
</dbReference>
<evidence type="ECO:0000313" key="5">
    <source>
        <dbReference type="EMBL" id="QQV76520.1"/>
    </source>
</evidence>
<dbReference type="EMBL" id="CP061035">
    <property type="protein sequence ID" value="QQV76520.1"/>
    <property type="molecule type" value="Genomic_DNA"/>
</dbReference>
<dbReference type="AlphaFoldDB" id="A0A974NT67"/>
<protein>
    <submittedName>
        <fullName evidence="5">Phage portal protein</fullName>
    </submittedName>
</protein>
<dbReference type="InterPro" id="IPR054613">
    <property type="entry name" value="Peptidase_S78_dom"/>
</dbReference>
<dbReference type="GO" id="GO:0008233">
    <property type="term" value="F:peptidase activity"/>
    <property type="evidence" value="ECO:0007669"/>
    <property type="project" value="UniProtKB-KW"/>
</dbReference>
<keyword evidence="6" id="KW-1185">Reference proteome</keyword>
<dbReference type="Pfam" id="PF04586">
    <property type="entry name" value="Peptidase_S78"/>
    <property type="match status" value="1"/>
</dbReference>
<evidence type="ECO:0000256" key="2">
    <source>
        <dbReference type="ARBA" id="ARBA00022670"/>
    </source>
</evidence>
<dbReference type="KEGG" id="sari:H5J25_13815"/>